<dbReference type="Pfam" id="PF01657">
    <property type="entry name" value="Stress-antifung"/>
    <property type="match status" value="4"/>
</dbReference>
<feature type="chain" id="PRO_5042843192" description="Gnk2-homologous domain-containing protein" evidence="5">
    <location>
        <begin position="23"/>
        <end position="532"/>
    </location>
</feature>
<feature type="domain" description="Gnk2-homologous" evidence="6">
    <location>
        <begin position="23"/>
        <end position="131"/>
    </location>
</feature>
<feature type="domain" description="Gnk2-homologous" evidence="6">
    <location>
        <begin position="278"/>
        <end position="384"/>
    </location>
</feature>
<evidence type="ECO:0000256" key="5">
    <source>
        <dbReference type="SAM" id="SignalP"/>
    </source>
</evidence>
<keyword evidence="8" id="KW-1185">Reference proteome</keyword>
<dbReference type="Gene3D" id="3.30.430.20">
    <property type="entry name" value="Gnk2 domain, C-X8-C-X2-C motif"/>
    <property type="match status" value="4"/>
</dbReference>
<comment type="catalytic activity">
    <reaction evidence="4">
        <text>L-threonyl-[protein] + ATP = O-phospho-L-threonyl-[protein] + ADP + H(+)</text>
        <dbReference type="Rhea" id="RHEA:46608"/>
        <dbReference type="Rhea" id="RHEA-COMP:11060"/>
        <dbReference type="Rhea" id="RHEA-COMP:11605"/>
        <dbReference type="ChEBI" id="CHEBI:15378"/>
        <dbReference type="ChEBI" id="CHEBI:30013"/>
        <dbReference type="ChEBI" id="CHEBI:30616"/>
        <dbReference type="ChEBI" id="CHEBI:61977"/>
        <dbReference type="ChEBI" id="CHEBI:456216"/>
    </reaction>
</comment>
<keyword evidence="2" id="KW-0677">Repeat</keyword>
<dbReference type="FunFam" id="3.30.430.20:FF:000013">
    <property type="entry name" value="Cysteine-rich RLK (RECEPTOR-like protein kinase) 23"/>
    <property type="match status" value="1"/>
</dbReference>
<dbReference type="InterPro" id="IPR002902">
    <property type="entry name" value="GNK2"/>
</dbReference>
<protein>
    <recommendedName>
        <fullName evidence="6">Gnk2-homologous domain-containing protein</fullName>
    </recommendedName>
</protein>
<dbReference type="PROSITE" id="PS51257">
    <property type="entry name" value="PROKAR_LIPOPROTEIN"/>
    <property type="match status" value="1"/>
</dbReference>
<feature type="domain" description="Gnk2-homologous" evidence="6">
    <location>
        <begin position="393"/>
        <end position="501"/>
    </location>
</feature>
<dbReference type="PROSITE" id="PS51473">
    <property type="entry name" value="GNK2"/>
    <property type="match status" value="4"/>
</dbReference>
<dbReference type="CDD" id="cd23509">
    <property type="entry name" value="Gnk2-like"/>
    <property type="match status" value="4"/>
</dbReference>
<dbReference type="PANTHER" id="PTHR32099:SF110">
    <property type="entry name" value="CYSTEINE-RICH RECEPTOR-KINASE-LIKE PROTEIN"/>
    <property type="match status" value="1"/>
</dbReference>
<gene>
    <name evidence="7" type="ORF">RIF29_22803</name>
</gene>
<organism evidence="7 8">
    <name type="scientific">Crotalaria pallida</name>
    <name type="common">Smooth rattlebox</name>
    <name type="synonym">Crotalaria striata</name>
    <dbReference type="NCBI Taxonomy" id="3830"/>
    <lineage>
        <taxon>Eukaryota</taxon>
        <taxon>Viridiplantae</taxon>
        <taxon>Streptophyta</taxon>
        <taxon>Embryophyta</taxon>
        <taxon>Tracheophyta</taxon>
        <taxon>Spermatophyta</taxon>
        <taxon>Magnoliopsida</taxon>
        <taxon>eudicotyledons</taxon>
        <taxon>Gunneridae</taxon>
        <taxon>Pentapetalae</taxon>
        <taxon>rosids</taxon>
        <taxon>fabids</taxon>
        <taxon>Fabales</taxon>
        <taxon>Fabaceae</taxon>
        <taxon>Papilionoideae</taxon>
        <taxon>50 kb inversion clade</taxon>
        <taxon>genistoids sensu lato</taxon>
        <taxon>core genistoids</taxon>
        <taxon>Crotalarieae</taxon>
        <taxon>Crotalaria</taxon>
    </lineage>
</organism>
<evidence type="ECO:0000256" key="1">
    <source>
        <dbReference type="ARBA" id="ARBA00022729"/>
    </source>
</evidence>
<sequence length="532" mass="59319">MDSFKLVFLFTLVSFAATKAQGSTFLGSSCIGKTVTPNSTLQLNLETLRSYLSSNATSNKDFYNTTVVGRKHSDDTLYGIFMCRGDVPSQVCGQCVLNATHKLSSDPYCYLATEASISYDECMVRYSNHSFFSTVDLSKPSCAWSMDANATNQATFKHLLYDTVKQTADKAANHSIGVKKYATKQARISGFQTLYCLAQCTPDLSPQDCKTCLDLMISEIEQSCEGSQLIARIENLSCNIRYDVYPFYRPTASPPKRNGLVPTTNSFNTNSEHSQDPGYLSHNCSTKETITASSTFLSNLETLLSSLSSNATIKTGFYKTTIYSNNNPSDTVNGLFMCRGDISPSLCQLCVLNATQRISLECSSSKEAIIWYNHCLLRYSHRSFFSTMDQNPTFHEFDVDNTSNLNQQQSFFTWSLADTVAEVQIDTWESSTKNYGTRTVKLDDFQTLYILAQCTPDLPLGKCDQCLKNIARYDMPWCCLTSPNGKVLYPSCSLMFGLSQFYGDANEAEVFKPDSTFPRTTGEVLLFKTIFT</sequence>
<evidence type="ECO:0000256" key="2">
    <source>
        <dbReference type="ARBA" id="ARBA00022737"/>
    </source>
</evidence>
<proteinExistence type="predicted"/>
<dbReference type="InterPro" id="IPR038408">
    <property type="entry name" value="GNK2_sf"/>
</dbReference>
<reference evidence="7 8" key="1">
    <citation type="submission" date="2024-01" db="EMBL/GenBank/DDBJ databases">
        <title>The genomes of 5 underutilized Papilionoideae crops provide insights into root nodulation and disease resistanc.</title>
        <authorList>
            <person name="Yuan L."/>
        </authorList>
    </citation>
    <scope>NUCLEOTIDE SEQUENCE [LARGE SCALE GENOMIC DNA]</scope>
    <source>
        <strain evidence="7">ZHUSHIDOU_FW_LH</strain>
        <tissue evidence="7">Leaf</tissue>
    </source>
</reference>
<evidence type="ECO:0000256" key="4">
    <source>
        <dbReference type="ARBA" id="ARBA00047951"/>
    </source>
</evidence>
<accession>A0AAN9F722</accession>
<evidence type="ECO:0000259" key="6">
    <source>
        <dbReference type="PROSITE" id="PS51473"/>
    </source>
</evidence>
<feature type="signal peptide" evidence="5">
    <location>
        <begin position="1"/>
        <end position="22"/>
    </location>
</feature>
<name>A0AAN9F722_CROPI</name>
<feature type="domain" description="Gnk2-homologous" evidence="6">
    <location>
        <begin position="138"/>
        <end position="247"/>
    </location>
</feature>
<evidence type="ECO:0000256" key="3">
    <source>
        <dbReference type="ARBA" id="ARBA00047558"/>
    </source>
</evidence>
<dbReference type="EMBL" id="JAYWIO010000004">
    <property type="protein sequence ID" value="KAK7269974.1"/>
    <property type="molecule type" value="Genomic_DNA"/>
</dbReference>
<evidence type="ECO:0000313" key="8">
    <source>
        <dbReference type="Proteomes" id="UP001372338"/>
    </source>
</evidence>
<dbReference type="Proteomes" id="UP001372338">
    <property type="component" value="Unassembled WGS sequence"/>
</dbReference>
<dbReference type="PANTHER" id="PTHR32099">
    <property type="entry name" value="CYSTEINE-RICH REPEAT SECRETORY PROTEIN"/>
    <property type="match status" value="1"/>
</dbReference>
<evidence type="ECO:0000313" key="7">
    <source>
        <dbReference type="EMBL" id="KAK7269974.1"/>
    </source>
</evidence>
<comment type="catalytic activity">
    <reaction evidence="3">
        <text>L-seryl-[protein] + ATP = O-phospho-L-seryl-[protein] + ADP + H(+)</text>
        <dbReference type="Rhea" id="RHEA:17989"/>
        <dbReference type="Rhea" id="RHEA-COMP:9863"/>
        <dbReference type="Rhea" id="RHEA-COMP:11604"/>
        <dbReference type="ChEBI" id="CHEBI:15378"/>
        <dbReference type="ChEBI" id="CHEBI:29999"/>
        <dbReference type="ChEBI" id="CHEBI:30616"/>
        <dbReference type="ChEBI" id="CHEBI:83421"/>
        <dbReference type="ChEBI" id="CHEBI:456216"/>
    </reaction>
</comment>
<keyword evidence="1 5" id="KW-0732">Signal</keyword>
<dbReference type="AlphaFoldDB" id="A0AAN9F722"/>
<comment type="caution">
    <text evidence="7">The sequence shown here is derived from an EMBL/GenBank/DDBJ whole genome shotgun (WGS) entry which is preliminary data.</text>
</comment>
<dbReference type="FunFam" id="3.30.430.20:FF:000012">
    <property type="entry name" value="Cysteine-rich receptor-like protein kinase 25"/>
    <property type="match status" value="2"/>
</dbReference>